<evidence type="ECO:0000313" key="8">
    <source>
        <dbReference type="Proteomes" id="UP000648182"/>
    </source>
</evidence>
<feature type="transmembrane region" description="Helical" evidence="6">
    <location>
        <begin position="47"/>
        <end position="68"/>
    </location>
</feature>
<dbReference type="PANTHER" id="PTHR30238:SF4">
    <property type="entry name" value="SLL1022 PROTEIN"/>
    <property type="match status" value="1"/>
</dbReference>
<protein>
    <submittedName>
        <fullName evidence="7">TerC family protein</fullName>
    </submittedName>
</protein>
<evidence type="ECO:0000256" key="3">
    <source>
        <dbReference type="ARBA" id="ARBA00022692"/>
    </source>
</evidence>
<keyword evidence="8" id="KW-1185">Reference proteome</keyword>
<dbReference type="RefSeq" id="WP_191810306.1">
    <property type="nucleotide sequence ID" value="NZ_JACSPV010000005.1"/>
</dbReference>
<evidence type="ECO:0000256" key="6">
    <source>
        <dbReference type="SAM" id="Phobius"/>
    </source>
</evidence>
<dbReference type="Proteomes" id="UP000648182">
    <property type="component" value="Unassembled WGS sequence"/>
</dbReference>
<evidence type="ECO:0000256" key="2">
    <source>
        <dbReference type="ARBA" id="ARBA00007511"/>
    </source>
</evidence>
<evidence type="ECO:0000256" key="4">
    <source>
        <dbReference type="ARBA" id="ARBA00022989"/>
    </source>
</evidence>
<feature type="transmembrane region" description="Helical" evidence="6">
    <location>
        <begin position="12"/>
        <end position="35"/>
    </location>
</feature>
<comment type="similarity">
    <text evidence="2">Belongs to the TerC family.</text>
</comment>
<comment type="subcellular location">
    <subcellularLocation>
        <location evidence="1">Membrane</location>
        <topology evidence="1">Multi-pass membrane protein</topology>
    </subcellularLocation>
</comment>
<gene>
    <name evidence="7" type="ORF">H9631_04415</name>
</gene>
<keyword evidence="4 6" id="KW-1133">Transmembrane helix</keyword>
<feature type="transmembrane region" description="Helical" evidence="6">
    <location>
        <begin position="153"/>
        <end position="175"/>
    </location>
</feature>
<evidence type="ECO:0000313" key="7">
    <source>
        <dbReference type="EMBL" id="MBD8004316.1"/>
    </source>
</evidence>
<name>A0ABR8VI78_9BACI</name>
<feature type="transmembrane region" description="Helical" evidence="6">
    <location>
        <begin position="187"/>
        <end position="204"/>
    </location>
</feature>
<organism evidence="7 8">
    <name type="scientific">Bacillus norwichensis</name>
    <dbReference type="NCBI Taxonomy" id="2762217"/>
    <lineage>
        <taxon>Bacteria</taxon>
        <taxon>Bacillati</taxon>
        <taxon>Bacillota</taxon>
        <taxon>Bacilli</taxon>
        <taxon>Bacillales</taxon>
        <taxon>Bacillaceae</taxon>
        <taxon>Bacillus</taxon>
    </lineage>
</organism>
<keyword evidence="3 6" id="KW-0812">Transmembrane</keyword>
<evidence type="ECO:0000256" key="5">
    <source>
        <dbReference type="ARBA" id="ARBA00023136"/>
    </source>
</evidence>
<reference evidence="7 8" key="1">
    <citation type="submission" date="2020-08" db="EMBL/GenBank/DDBJ databases">
        <title>A Genomic Blueprint of the Chicken Gut Microbiome.</title>
        <authorList>
            <person name="Gilroy R."/>
            <person name="Ravi A."/>
            <person name="Getino M."/>
            <person name="Pursley I."/>
            <person name="Horton D.L."/>
            <person name="Alikhan N.-F."/>
            <person name="Baker D."/>
            <person name="Gharbi K."/>
            <person name="Hall N."/>
            <person name="Watson M."/>
            <person name="Adriaenssens E.M."/>
            <person name="Foster-Nyarko E."/>
            <person name="Jarju S."/>
            <person name="Secka A."/>
            <person name="Antonio M."/>
            <person name="Oren A."/>
            <person name="Chaudhuri R."/>
            <person name="La Ragione R.M."/>
            <person name="Hildebrand F."/>
            <person name="Pallen M.J."/>
        </authorList>
    </citation>
    <scope>NUCLEOTIDE SEQUENCE [LARGE SCALE GENOMIC DNA]</scope>
    <source>
        <strain evidence="7 8">Sa1BUA2</strain>
    </source>
</reference>
<sequence length="254" mass="28074">MDITILLEYGWTLLILIGLEGILAADNAVVIAVMVKHLPREKQKKALFYGLVGAFIFRFAALFIIVALVNIWQVQAIGAAYLIYLCINHFIERTKGKDNLKEGKGSSFWITVIKVELADIAFALDSMLAAVALAVTLTPLGKFTVAGMDGGKFLVVFIGGVIGVIMMRFAAVAFVRLLQRFPVLESAAFLLVGWVGVKLAVLTLSHKNVGILDVYFPESFTWTAIFWTVFMGIIVSGYLVARKQSRAEEREFYN</sequence>
<comment type="caution">
    <text evidence="7">The sequence shown here is derived from an EMBL/GenBank/DDBJ whole genome shotgun (WGS) entry which is preliminary data.</text>
</comment>
<proteinExistence type="inferred from homology"/>
<feature type="transmembrane region" description="Helical" evidence="6">
    <location>
        <begin position="224"/>
        <end position="241"/>
    </location>
</feature>
<dbReference type="PANTHER" id="PTHR30238">
    <property type="entry name" value="MEMBRANE BOUND PREDICTED REDOX MODULATOR"/>
    <property type="match status" value="1"/>
</dbReference>
<dbReference type="InterPro" id="IPR022493">
    <property type="entry name" value="CHP03716_TM_YkoY"/>
</dbReference>
<dbReference type="Pfam" id="PF03741">
    <property type="entry name" value="TerC"/>
    <property type="match status" value="1"/>
</dbReference>
<feature type="transmembrane region" description="Helical" evidence="6">
    <location>
        <begin position="120"/>
        <end position="141"/>
    </location>
</feature>
<evidence type="ECO:0000256" key="1">
    <source>
        <dbReference type="ARBA" id="ARBA00004141"/>
    </source>
</evidence>
<feature type="transmembrane region" description="Helical" evidence="6">
    <location>
        <begin position="74"/>
        <end position="91"/>
    </location>
</feature>
<dbReference type="InterPro" id="IPR005496">
    <property type="entry name" value="Integral_membrane_TerC"/>
</dbReference>
<accession>A0ABR8VI78</accession>
<dbReference type="EMBL" id="JACSPV010000005">
    <property type="protein sequence ID" value="MBD8004316.1"/>
    <property type="molecule type" value="Genomic_DNA"/>
</dbReference>
<keyword evidence="5 6" id="KW-0472">Membrane</keyword>
<dbReference type="NCBIfam" id="TIGR03716">
    <property type="entry name" value="R_switched_YkoY"/>
    <property type="match status" value="1"/>
</dbReference>